<keyword evidence="5 7" id="KW-0238">DNA-binding</keyword>
<organism evidence="12 13">
    <name type="scientific">Mycoplasma amphoriforme A39</name>
    <dbReference type="NCBI Taxonomy" id="572419"/>
    <lineage>
        <taxon>Bacteria</taxon>
        <taxon>Bacillati</taxon>
        <taxon>Mycoplasmatota</taxon>
        <taxon>Mollicutes</taxon>
        <taxon>Mycoplasmataceae</taxon>
        <taxon>Mycoplasma</taxon>
    </lineage>
</organism>
<dbReference type="GO" id="GO:0005829">
    <property type="term" value="C:cytosol"/>
    <property type="evidence" value="ECO:0007669"/>
    <property type="project" value="TreeGrafter"/>
</dbReference>
<feature type="domain" description="RecA family profile 2" evidence="11">
    <location>
        <begin position="198"/>
        <end position="271"/>
    </location>
</feature>
<evidence type="ECO:0000256" key="7">
    <source>
        <dbReference type="HAMAP-Rule" id="MF_00268"/>
    </source>
</evidence>
<dbReference type="Proteomes" id="UP000261764">
    <property type="component" value="Chromosome I"/>
</dbReference>
<keyword evidence="3 7" id="KW-0547">Nucleotide-binding</keyword>
<dbReference type="InterPro" id="IPR023400">
    <property type="entry name" value="RecA_C_sf"/>
</dbReference>
<dbReference type="PANTHER" id="PTHR45900">
    <property type="entry name" value="RECA"/>
    <property type="match status" value="1"/>
</dbReference>
<dbReference type="Pfam" id="PF21096">
    <property type="entry name" value="RecA_C"/>
    <property type="match status" value="1"/>
</dbReference>
<keyword evidence="6 7" id="KW-0233">DNA recombination</keyword>
<evidence type="ECO:0000256" key="6">
    <source>
        <dbReference type="ARBA" id="ARBA00023172"/>
    </source>
</evidence>
<dbReference type="SUPFAM" id="SSF52540">
    <property type="entry name" value="P-loop containing nucleoside triphosphate hydrolases"/>
    <property type="match status" value="1"/>
</dbReference>
<dbReference type="InterPro" id="IPR013765">
    <property type="entry name" value="DNA_recomb/repair_RecA"/>
</dbReference>
<keyword evidence="7 9" id="KW-0227">DNA damage</keyword>
<evidence type="ECO:0000259" key="11">
    <source>
        <dbReference type="PROSITE" id="PS50163"/>
    </source>
</evidence>
<evidence type="ECO:0000259" key="10">
    <source>
        <dbReference type="PROSITE" id="PS50162"/>
    </source>
</evidence>
<dbReference type="HAMAP" id="MF_00268">
    <property type="entry name" value="RecA"/>
    <property type="match status" value="1"/>
</dbReference>
<dbReference type="KEGG" id="mamp:MAMA39_00630"/>
<dbReference type="InterPro" id="IPR027417">
    <property type="entry name" value="P-loop_NTPase"/>
</dbReference>
<dbReference type="GO" id="GO:0140664">
    <property type="term" value="F:ATP-dependent DNA damage sensor activity"/>
    <property type="evidence" value="ECO:0007669"/>
    <property type="project" value="InterPro"/>
</dbReference>
<feature type="domain" description="RecA family profile 1" evidence="10">
    <location>
        <begin position="34"/>
        <end position="193"/>
    </location>
</feature>
<dbReference type="GO" id="GO:0006310">
    <property type="term" value="P:DNA recombination"/>
    <property type="evidence" value="ECO:0007669"/>
    <property type="project" value="UniProtKB-UniRule"/>
</dbReference>
<dbReference type="InterPro" id="IPR003593">
    <property type="entry name" value="AAA+_ATPase"/>
</dbReference>
<dbReference type="SUPFAM" id="SSF54752">
    <property type="entry name" value="RecA protein, C-terminal domain"/>
    <property type="match status" value="1"/>
</dbReference>
<dbReference type="PROSITE" id="PS50162">
    <property type="entry name" value="RECA_2"/>
    <property type="match status" value="1"/>
</dbReference>
<evidence type="ECO:0000256" key="5">
    <source>
        <dbReference type="ARBA" id="ARBA00023125"/>
    </source>
</evidence>
<comment type="function">
    <text evidence="7">Can catalyze the hydrolysis of ATP in the presence of single-stranded DNA, the ATP-dependent uptake of single-stranded DNA by duplex DNA, and the ATP-dependent hybridization of homologous single-stranded DNAs. It interacts with LexA causing its activation and leading to its autocatalytic cleavage.</text>
</comment>
<sequence>MIKEDEIYGQAIVDIQKRYGKESLNFYNKNKIAKVPAISTGSLKLDKILGIGGLPKGRIIEIFGNESSGKTTLALQTIAQCQKAGGKATYVDAEHAFDPGYARNLGIDLDTLLVARPRHGEQAFFVIEALVKTNMIDLIVVDSVAALVPKAELEGTMEDQMVGLHARMMSKGLRRLQSFMANTNTCIIFINQIREKIGVMFGNPETTPGGRALLFYSSVRLEVRRSELLKNDNQHVGIKSKVTVVKNKVAPPLGIAYIEIFFNKGVNYQAEITDFAIQYGVVEKSGSWYSFNNNKLCQGRDKLLNIMQNDSNLFQEIELLTLNHVTPVEQPNLIS</sequence>
<dbReference type="RefSeq" id="WP_343251528.1">
    <property type="nucleotide sequence ID" value="NZ_HG937516.1"/>
</dbReference>
<proteinExistence type="inferred from homology"/>
<dbReference type="InterPro" id="IPR049261">
    <property type="entry name" value="RecA-like_C"/>
</dbReference>
<evidence type="ECO:0000256" key="3">
    <source>
        <dbReference type="ARBA" id="ARBA00022741"/>
    </source>
</evidence>
<evidence type="ECO:0000256" key="2">
    <source>
        <dbReference type="ARBA" id="ARBA00015553"/>
    </source>
</evidence>
<keyword evidence="7 8" id="KW-0742">SOS response</keyword>
<evidence type="ECO:0000256" key="4">
    <source>
        <dbReference type="ARBA" id="ARBA00022840"/>
    </source>
</evidence>
<evidence type="ECO:0000256" key="9">
    <source>
        <dbReference type="RuleBase" id="RU004527"/>
    </source>
</evidence>
<dbReference type="CDD" id="cd00983">
    <property type="entry name" value="RecA"/>
    <property type="match status" value="1"/>
</dbReference>
<evidence type="ECO:0000256" key="8">
    <source>
        <dbReference type="RuleBase" id="RU000526"/>
    </source>
</evidence>
<dbReference type="GO" id="GO:0003684">
    <property type="term" value="F:damaged DNA binding"/>
    <property type="evidence" value="ECO:0007669"/>
    <property type="project" value="UniProtKB-UniRule"/>
</dbReference>
<dbReference type="PANTHER" id="PTHR45900:SF1">
    <property type="entry name" value="MITOCHONDRIAL DNA REPAIR PROTEIN RECA HOMOLOG-RELATED"/>
    <property type="match status" value="1"/>
</dbReference>
<evidence type="ECO:0000256" key="1">
    <source>
        <dbReference type="ARBA" id="ARBA00009391"/>
    </source>
</evidence>
<dbReference type="Gene3D" id="3.40.50.300">
    <property type="entry name" value="P-loop containing nucleotide triphosphate hydrolases"/>
    <property type="match status" value="1"/>
</dbReference>
<dbReference type="InterPro" id="IPR020587">
    <property type="entry name" value="RecA_monomer-monomer_interface"/>
</dbReference>
<comment type="similarity">
    <text evidence="1 7 9">Belongs to the RecA family.</text>
</comment>
<dbReference type="AlphaFoldDB" id="A0A292IHM1"/>
<dbReference type="InterPro" id="IPR049428">
    <property type="entry name" value="RecA-like_N"/>
</dbReference>
<protein>
    <recommendedName>
        <fullName evidence="2 7">Protein RecA</fullName>
    </recommendedName>
    <alternativeName>
        <fullName evidence="7 8">Recombinase A</fullName>
    </alternativeName>
</protein>
<dbReference type="GO" id="GO:0003697">
    <property type="term" value="F:single-stranded DNA binding"/>
    <property type="evidence" value="ECO:0007669"/>
    <property type="project" value="UniProtKB-UniRule"/>
</dbReference>
<dbReference type="EMBL" id="HG937516">
    <property type="protein sequence ID" value="CDN40188.1"/>
    <property type="molecule type" value="Genomic_DNA"/>
</dbReference>
<keyword evidence="7 8" id="KW-0234">DNA repair</keyword>
<dbReference type="FunFam" id="3.40.50.300:FF:000087">
    <property type="entry name" value="Recombinase RecA"/>
    <property type="match status" value="1"/>
</dbReference>
<keyword evidence="13" id="KW-1185">Reference proteome</keyword>
<evidence type="ECO:0000313" key="12">
    <source>
        <dbReference type="EMBL" id="CDN40188.1"/>
    </source>
</evidence>
<dbReference type="NCBIfam" id="TIGR02012">
    <property type="entry name" value="tigrfam_recA"/>
    <property type="match status" value="1"/>
</dbReference>
<gene>
    <name evidence="7" type="primary">recA</name>
    <name evidence="12" type="ORF">MAMA39_00630</name>
</gene>
<dbReference type="GO" id="GO:0009432">
    <property type="term" value="P:SOS response"/>
    <property type="evidence" value="ECO:0007669"/>
    <property type="project" value="UniProtKB-UniRule"/>
</dbReference>
<accession>A0A292IHM1</accession>
<feature type="binding site" evidence="7">
    <location>
        <begin position="64"/>
        <end position="71"/>
    </location>
    <ligand>
        <name>ATP</name>
        <dbReference type="ChEBI" id="CHEBI:30616"/>
    </ligand>
</feature>
<evidence type="ECO:0000313" key="13">
    <source>
        <dbReference type="Proteomes" id="UP000261764"/>
    </source>
</evidence>
<dbReference type="GO" id="GO:0006281">
    <property type="term" value="P:DNA repair"/>
    <property type="evidence" value="ECO:0007669"/>
    <property type="project" value="UniProtKB-UniRule"/>
</dbReference>
<keyword evidence="7" id="KW-0963">Cytoplasm</keyword>
<dbReference type="PRINTS" id="PR00142">
    <property type="entry name" value="RECA"/>
</dbReference>
<dbReference type="SMART" id="SM00382">
    <property type="entry name" value="AAA"/>
    <property type="match status" value="1"/>
</dbReference>
<dbReference type="InterPro" id="IPR020588">
    <property type="entry name" value="RecA_ATP-bd"/>
</dbReference>
<dbReference type="Pfam" id="PF00154">
    <property type="entry name" value="RecA_N"/>
    <property type="match status" value="1"/>
</dbReference>
<dbReference type="PROSITE" id="PS50163">
    <property type="entry name" value="RECA_3"/>
    <property type="match status" value="1"/>
</dbReference>
<dbReference type="GO" id="GO:0005524">
    <property type="term" value="F:ATP binding"/>
    <property type="evidence" value="ECO:0007669"/>
    <property type="project" value="UniProtKB-UniRule"/>
</dbReference>
<reference evidence="12 13" key="1">
    <citation type="journal article" date="2015" name="Clin. Infect. Dis.">
        <title>Genomic Investigations unmask Mycoplasma amphoriforme, a new respiratory pathogen.</title>
        <authorList>
            <person name="Gillespie S.H."/>
            <person name="Ling C.L."/>
            <person name="Oravcova K."/>
            <person name="Pinheiro M."/>
            <person name="Wells L."/>
            <person name="Bryant J.M."/>
            <person name="McHugh T.D."/>
            <person name="Bebear C."/>
            <person name="Webster D."/>
            <person name="Harris S.R."/>
            <person name="Seth-Smith H.M."/>
            <person name="Thomson N.R."/>
        </authorList>
    </citation>
    <scope>NUCLEOTIDE SEQUENCE [LARGE SCALE GENOMIC DNA]</scope>
    <source>
        <strain evidence="12 13">A39</strain>
    </source>
</reference>
<comment type="subcellular location">
    <subcellularLocation>
        <location evidence="7">Cytoplasm</location>
    </subcellularLocation>
</comment>
<keyword evidence="4 7" id="KW-0067">ATP-binding</keyword>
<name>A0A292IHM1_9MOLU</name>